<dbReference type="PANTHER" id="PTHR10885">
    <property type="entry name" value="ISOPENTENYL-DIPHOSPHATE DELTA-ISOMERASE"/>
    <property type="match status" value="1"/>
</dbReference>
<evidence type="ECO:0000313" key="3">
    <source>
        <dbReference type="EMBL" id="KAK8944149.1"/>
    </source>
</evidence>
<evidence type="ECO:0000256" key="2">
    <source>
        <dbReference type="SAM" id="MobiDB-lite"/>
    </source>
</evidence>
<dbReference type="PANTHER" id="PTHR10885:SF0">
    <property type="entry name" value="ISOPENTENYL-DIPHOSPHATE DELTA-ISOMERASE"/>
    <property type="match status" value="1"/>
</dbReference>
<evidence type="ECO:0000256" key="1">
    <source>
        <dbReference type="ARBA" id="ARBA00003951"/>
    </source>
</evidence>
<feature type="region of interest" description="Disordered" evidence="2">
    <location>
        <begin position="1"/>
        <end position="33"/>
    </location>
</feature>
<keyword evidence="4" id="KW-1185">Reference proteome</keyword>
<organism evidence="3 4">
    <name type="scientific">Platanthera zijinensis</name>
    <dbReference type="NCBI Taxonomy" id="2320716"/>
    <lineage>
        <taxon>Eukaryota</taxon>
        <taxon>Viridiplantae</taxon>
        <taxon>Streptophyta</taxon>
        <taxon>Embryophyta</taxon>
        <taxon>Tracheophyta</taxon>
        <taxon>Spermatophyta</taxon>
        <taxon>Magnoliopsida</taxon>
        <taxon>Liliopsida</taxon>
        <taxon>Asparagales</taxon>
        <taxon>Orchidaceae</taxon>
        <taxon>Orchidoideae</taxon>
        <taxon>Orchideae</taxon>
        <taxon>Orchidinae</taxon>
        <taxon>Platanthera</taxon>
    </lineage>
</organism>
<dbReference type="GO" id="GO:0004452">
    <property type="term" value="F:isopentenyl-diphosphate delta-isomerase activity"/>
    <property type="evidence" value="ECO:0007669"/>
    <property type="project" value="TreeGrafter"/>
</dbReference>
<reference evidence="3 4" key="1">
    <citation type="journal article" date="2022" name="Nat. Plants">
        <title>Genomes of leafy and leafless Platanthera orchids illuminate the evolution of mycoheterotrophy.</title>
        <authorList>
            <person name="Li M.H."/>
            <person name="Liu K.W."/>
            <person name="Li Z."/>
            <person name="Lu H.C."/>
            <person name="Ye Q.L."/>
            <person name="Zhang D."/>
            <person name="Wang J.Y."/>
            <person name="Li Y.F."/>
            <person name="Zhong Z.M."/>
            <person name="Liu X."/>
            <person name="Yu X."/>
            <person name="Liu D.K."/>
            <person name="Tu X.D."/>
            <person name="Liu B."/>
            <person name="Hao Y."/>
            <person name="Liao X.Y."/>
            <person name="Jiang Y.T."/>
            <person name="Sun W.H."/>
            <person name="Chen J."/>
            <person name="Chen Y.Q."/>
            <person name="Ai Y."/>
            <person name="Zhai J.W."/>
            <person name="Wu S.S."/>
            <person name="Zhou Z."/>
            <person name="Hsiao Y.Y."/>
            <person name="Wu W.L."/>
            <person name="Chen Y.Y."/>
            <person name="Lin Y.F."/>
            <person name="Hsu J.L."/>
            <person name="Li C.Y."/>
            <person name="Wang Z.W."/>
            <person name="Zhao X."/>
            <person name="Zhong W.Y."/>
            <person name="Ma X.K."/>
            <person name="Ma L."/>
            <person name="Huang J."/>
            <person name="Chen G.Z."/>
            <person name="Huang M.Z."/>
            <person name="Huang L."/>
            <person name="Peng D.H."/>
            <person name="Luo Y.B."/>
            <person name="Zou S.Q."/>
            <person name="Chen S.P."/>
            <person name="Lan S."/>
            <person name="Tsai W.C."/>
            <person name="Van de Peer Y."/>
            <person name="Liu Z.J."/>
        </authorList>
    </citation>
    <scope>NUCLEOTIDE SEQUENCE [LARGE SCALE GENOMIC DNA]</scope>
    <source>
        <strain evidence="3">Lor287</strain>
    </source>
</reference>
<dbReference type="AlphaFoldDB" id="A0AAP0BLS8"/>
<proteinExistence type="predicted"/>
<gene>
    <name evidence="3" type="primary">IPI2</name>
    <name evidence="3" type="ORF">KSP39_PZI008074</name>
</gene>
<protein>
    <submittedName>
        <fullName evidence="3">Isopentenyl-diphosphate Delta-isomerase II</fullName>
    </submittedName>
</protein>
<name>A0AAP0BLS8_9ASPA</name>
<feature type="compositionally biased region" description="Polar residues" evidence="2">
    <location>
        <begin position="1"/>
        <end position="10"/>
    </location>
</feature>
<accession>A0AAP0BLS8</accession>
<dbReference type="GO" id="GO:0009240">
    <property type="term" value="P:isopentenyl diphosphate biosynthetic process"/>
    <property type="evidence" value="ECO:0007669"/>
    <property type="project" value="TreeGrafter"/>
</dbReference>
<comment type="function">
    <text evidence="1">Catalyzes the 1,3-allylic rearrangement of the homoallylic substrate isopentenyl (IPP) to its highly electrophilic allylic isomer, dimethylallyl diphosphate (DMAPP).</text>
</comment>
<evidence type="ECO:0000313" key="4">
    <source>
        <dbReference type="Proteomes" id="UP001418222"/>
    </source>
</evidence>
<comment type="caution">
    <text evidence="3">The sequence shown here is derived from an EMBL/GenBank/DDBJ whole genome shotgun (WGS) entry which is preliminary data.</text>
</comment>
<dbReference type="Proteomes" id="UP001418222">
    <property type="component" value="Unassembled WGS sequence"/>
</dbReference>
<dbReference type="EMBL" id="JBBWWQ010000006">
    <property type="protein sequence ID" value="KAK8944149.1"/>
    <property type="molecule type" value="Genomic_DNA"/>
</dbReference>
<dbReference type="GO" id="GO:0005737">
    <property type="term" value="C:cytoplasm"/>
    <property type="evidence" value="ECO:0007669"/>
    <property type="project" value="TreeGrafter"/>
</dbReference>
<dbReference type="Gene3D" id="3.90.79.10">
    <property type="entry name" value="Nucleoside Triphosphate Pyrophosphohydrolase"/>
    <property type="match status" value="1"/>
</dbReference>
<sequence length="153" mass="16854">MGIKVKSSTVAPRLGRRTAATGEADFGEGEGGEDVQNPVDYLLFIVHGVAVNPNPEEVAGVMYVNRGELEELLRKADVGVDGMKISRWFRLEIARARGRSEKDLESLYSYKFDDEVRLNPSRVGARVVVRDYNGVCLVWRSRVPGNLDGSIGS</sequence>